<keyword evidence="3" id="KW-1185">Reference proteome</keyword>
<proteinExistence type="predicted"/>
<evidence type="ECO:0000313" key="4">
    <source>
        <dbReference type="WBParaSite" id="SRAE_1000082900.1"/>
    </source>
</evidence>
<evidence type="ECO:0000313" key="5">
    <source>
        <dbReference type="WormBase" id="SRAE_1000082900"/>
    </source>
</evidence>
<dbReference type="GeneID" id="36374924"/>
<feature type="compositionally biased region" description="Polar residues" evidence="1">
    <location>
        <begin position="76"/>
        <end position="92"/>
    </location>
</feature>
<dbReference type="WormBase" id="SRAE_1000082900">
    <property type="protein sequence ID" value="SRP06707"/>
    <property type="gene ID" value="WBGene00257429"/>
</dbReference>
<sequence>MRDSQINKKVIRRGSISIYDPLSQASAIKKKPIDRYCKKKVSSDIKHFDGVQLIKSEENIRKIHKNQLGNLTIKLNSTLPSNSESKSTASEKQNLRGLDSNSKSIMSNQSTSIYGSFINPINSKPRTSMYYGSKDLPIIIDDSPTSTNEEEKVTSNVHKNTLTTPNINTIIKRKSSYEPLLKSIEKYPINEDNLLSKLKNIASKDSEYTLNITSKRKISPKDPRYSLYHSK</sequence>
<protein>
    <submittedName>
        <fullName evidence="2 4">Uncharacterized protein</fullName>
    </submittedName>
</protein>
<name>A0A090L4Y8_STRRB</name>
<dbReference type="Proteomes" id="UP000035682">
    <property type="component" value="Unplaced"/>
</dbReference>
<dbReference type="WBParaSite" id="SRAE_1000082900.1">
    <property type="protein sequence ID" value="SRAE_1000082900.1"/>
    <property type="gene ID" value="WBGene00257429"/>
</dbReference>
<gene>
    <name evidence="2 4 5" type="ORF">SRAE_1000082900</name>
</gene>
<evidence type="ECO:0000313" key="2">
    <source>
        <dbReference type="EMBL" id="CEF62559.1"/>
    </source>
</evidence>
<organism evidence="2">
    <name type="scientific">Strongyloides ratti</name>
    <name type="common">Parasitic roundworm</name>
    <dbReference type="NCBI Taxonomy" id="34506"/>
    <lineage>
        <taxon>Eukaryota</taxon>
        <taxon>Metazoa</taxon>
        <taxon>Ecdysozoa</taxon>
        <taxon>Nematoda</taxon>
        <taxon>Chromadorea</taxon>
        <taxon>Rhabditida</taxon>
        <taxon>Tylenchina</taxon>
        <taxon>Panagrolaimomorpha</taxon>
        <taxon>Strongyloidoidea</taxon>
        <taxon>Strongyloididae</taxon>
        <taxon>Strongyloides</taxon>
    </lineage>
</organism>
<accession>A0A090L4Y8</accession>
<evidence type="ECO:0000313" key="3">
    <source>
        <dbReference type="Proteomes" id="UP000035682"/>
    </source>
</evidence>
<dbReference type="EMBL" id="LN609528">
    <property type="protein sequence ID" value="CEF62559.1"/>
    <property type="molecule type" value="Genomic_DNA"/>
</dbReference>
<reference evidence="2 3" key="1">
    <citation type="submission" date="2014-09" db="EMBL/GenBank/DDBJ databases">
        <authorList>
            <person name="Martin A.A."/>
        </authorList>
    </citation>
    <scope>NUCLEOTIDE SEQUENCE</scope>
    <source>
        <strain evidence="3">ED321</strain>
        <strain evidence="2">ED321 Heterogonic</strain>
    </source>
</reference>
<dbReference type="RefSeq" id="XP_024501761.1">
    <property type="nucleotide sequence ID" value="XM_024647711.1"/>
</dbReference>
<reference evidence="4" key="2">
    <citation type="submission" date="2020-12" db="UniProtKB">
        <authorList>
            <consortium name="WormBaseParasite"/>
        </authorList>
    </citation>
    <scope>IDENTIFICATION</scope>
</reference>
<dbReference type="CTD" id="36374924"/>
<evidence type="ECO:0000256" key="1">
    <source>
        <dbReference type="SAM" id="MobiDB-lite"/>
    </source>
</evidence>
<feature type="region of interest" description="Disordered" evidence="1">
    <location>
        <begin position="76"/>
        <end position="104"/>
    </location>
</feature>
<dbReference type="AlphaFoldDB" id="A0A090L4Y8"/>